<evidence type="ECO:0000256" key="9">
    <source>
        <dbReference type="SAM" id="Phobius"/>
    </source>
</evidence>
<dbReference type="Proteomes" id="UP000593564">
    <property type="component" value="Unassembled WGS sequence"/>
</dbReference>
<comment type="subcellular location">
    <subcellularLocation>
        <location evidence="1">Membrane</location>
        <topology evidence="1">Multi-pass membrane protein</topology>
    </subcellularLocation>
</comment>
<protein>
    <submittedName>
        <fullName evidence="10">Uncharacterized protein</fullName>
    </submittedName>
</protein>
<dbReference type="Pfam" id="PF03169">
    <property type="entry name" value="OPT"/>
    <property type="match status" value="1"/>
</dbReference>
<dbReference type="InterPro" id="IPR004813">
    <property type="entry name" value="OPT"/>
</dbReference>
<dbReference type="EMBL" id="JACBKZ010000008">
    <property type="protein sequence ID" value="KAF5943490.1"/>
    <property type="molecule type" value="Genomic_DNA"/>
</dbReference>
<evidence type="ECO:0000256" key="2">
    <source>
        <dbReference type="ARBA" id="ARBA00005484"/>
    </source>
</evidence>
<dbReference type="AlphaFoldDB" id="A0A7J7GS13"/>
<keyword evidence="5" id="KW-0571">Peptide transport</keyword>
<evidence type="ECO:0000256" key="1">
    <source>
        <dbReference type="ARBA" id="ARBA00004141"/>
    </source>
</evidence>
<evidence type="ECO:0000256" key="8">
    <source>
        <dbReference type="ARBA" id="ARBA00023136"/>
    </source>
</evidence>
<keyword evidence="11" id="KW-1185">Reference proteome</keyword>
<dbReference type="InterPro" id="IPR004648">
    <property type="entry name" value="Oligpept_transpt"/>
</dbReference>
<reference evidence="11" key="1">
    <citation type="journal article" date="2020" name="Nat. Commun.">
        <title>Genome assembly of wild tea tree DASZ reveals pedigree and selection history of tea varieties.</title>
        <authorList>
            <person name="Zhang W."/>
            <person name="Zhang Y."/>
            <person name="Qiu H."/>
            <person name="Guo Y."/>
            <person name="Wan H."/>
            <person name="Zhang X."/>
            <person name="Scossa F."/>
            <person name="Alseekh S."/>
            <person name="Zhang Q."/>
            <person name="Wang P."/>
            <person name="Xu L."/>
            <person name="Schmidt M.H."/>
            <person name="Jia X."/>
            <person name="Li D."/>
            <person name="Zhu A."/>
            <person name="Guo F."/>
            <person name="Chen W."/>
            <person name="Ni D."/>
            <person name="Usadel B."/>
            <person name="Fernie A.R."/>
            <person name="Wen W."/>
        </authorList>
    </citation>
    <scope>NUCLEOTIDE SEQUENCE [LARGE SCALE GENOMIC DNA]</scope>
    <source>
        <strain evidence="11">cv. G240</strain>
    </source>
</reference>
<evidence type="ECO:0000256" key="5">
    <source>
        <dbReference type="ARBA" id="ARBA00022856"/>
    </source>
</evidence>
<dbReference type="GO" id="GO:0015031">
    <property type="term" value="P:protein transport"/>
    <property type="evidence" value="ECO:0007669"/>
    <property type="project" value="UniProtKB-KW"/>
</dbReference>
<evidence type="ECO:0000313" key="11">
    <source>
        <dbReference type="Proteomes" id="UP000593564"/>
    </source>
</evidence>
<evidence type="ECO:0000256" key="4">
    <source>
        <dbReference type="ARBA" id="ARBA00022692"/>
    </source>
</evidence>
<evidence type="ECO:0000256" key="6">
    <source>
        <dbReference type="ARBA" id="ARBA00022927"/>
    </source>
</evidence>
<keyword evidence="8 9" id="KW-0472">Membrane</keyword>
<comment type="caution">
    <text evidence="10">The sequence shown here is derived from an EMBL/GenBank/DDBJ whole genome shotgun (WGS) entry which is preliminary data.</text>
</comment>
<evidence type="ECO:0000256" key="3">
    <source>
        <dbReference type="ARBA" id="ARBA00022448"/>
    </source>
</evidence>
<reference evidence="10 11" key="2">
    <citation type="submission" date="2020-07" db="EMBL/GenBank/DDBJ databases">
        <title>Genome assembly of wild tea tree DASZ reveals pedigree and selection history of tea varieties.</title>
        <authorList>
            <person name="Zhang W."/>
        </authorList>
    </citation>
    <scope>NUCLEOTIDE SEQUENCE [LARGE SCALE GENOMIC DNA]</scope>
    <source>
        <strain evidence="11">cv. G240</strain>
        <tissue evidence="10">Leaf</tissue>
    </source>
</reference>
<dbReference type="GO" id="GO:0035673">
    <property type="term" value="F:oligopeptide transmembrane transporter activity"/>
    <property type="evidence" value="ECO:0007669"/>
    <property type="project" value="InterPro"/>
</dbReference>
<evidence type="ECO:0000313" key="10">
    <source>
        <dbReference type="EMBL" id="KAF5943490.1"/>
    </source>
</evidence>
<feature type="transmembrane region" description="Helical" evidence="9">
    <location>
        <begin position="56"/>
        <end position="73"/>
    </location>
</feature>
<evidence type="ECO:0000256" key="7">
    <source>
        <dbReference type="ARBA" id="ARBA00022989"/>
    </source>
</evidence>
<sequence length="118" mass="13271">MAGGSGDGGLRWWCKGGAKVGCLATRKEQTKASFQHKFGDVHTRLMKKNYDPVPQWWFYTLLVVVIGLTMLTCEGFGRQLQLPYWGVLLTMALAFVFTLPIDVITATTNQVYYIHGRP</sequence>
<keyword evidence="4 9" id="KW-0812">Transmembrane</keyword>
<dbReference type="PANTHER" id="PTHR22601">
    <property type="entry name" value="ISP4 LIKE PROTEIN"/>
    <property type="match status" value="1"/>
</dbReference>
<comment type="similarity">
    <text evidence="2">Belongs to the oligopeptide OPT transporter (TC 2.A.67.1) family.</text>
</comment>
<keyword evidence="3" id="KW-0813">Transport</keyword>
<proteinExistence type="inferred from homology"/>
<keyword evidence="7 9" id="KW-1133">Transmembrane helix</keyword>
<accession>A0A7J7GS13</accession>
<feature type="transmembrane region" description="Helical" evidence="9">
    <location>
        <begin position="82"/>
        <end position="101"/>
    </location>
</feature>
<name>A0A7J7GS13_CAMSI</name>
<dbReference type="GO" id="GO:0016020">
    <property type="term" value="C:membrane"/>
    <property type="evidence" value="ECO:0007669"/>
    <property type="project" value="UniProtKB-SubCell"/>
</dbReference>
<gene>
    <name evidence="10" type="ORF">HYC85_017567</name>
</gene>
<organism evidence="10 11">
    <name type="scientific">Camellia sinensis</name>
    <name type="common">Tea plant</name>
    <name type="synonym">Thea sinensis</name>
    <dbReference type="NCBI Taxonomy" id="4442"/>
    <lineage>
        <taxon>Eukaryota</taxon>
        <taxon>Viridiplantae</taxon>
        <taxon>Streptophyta</taxon>
        <taxon>Embryophyta</taxon>
        <taxon>Tracheophyta</taxon>
        <taxon>Spermatophyta</taxon>
        <taxon>Magnoliopsida</taxon>
        <taxon>eudicotyledons</taxon>
        <taxon>Gunneridae</taxon>
        <taxon>Pentapetalae</taxon>
        <taxon>asterids</taxon>
        <taxon>Ericales</taxon>
        <taxon>Theaceae</taxon>
        <taxon>Camellia</taxon>
    </lineage>
</organism>
<keyword evidence="6" id="KW-0653">Protein transport</keyword>